<dbReference type="EMBL" id="JAAGNX010000003">
    <property type="protein sequence ID" value="NDV63005.1"/>
    <property type="molecule type" value="Genomic_DNA"/>
</dbReference>
<keyword evidence="3" id="KW-0489">Methyltransferase</keyword>
<dbReference type="Pfam" id="PF00856">
    <property type="entry name" value="SET"/>
    <property type="match status" value="1"/>
</dbReference>
<comment type="subcellular location">
    <subcellularLocation>
        <location evidence="1">Chromosome</location>
    </subcellularLocation>
</comment>
<keyword evidence="5" id="KW-0949">S-adenosyl-L-methionine</keyword>
<gene>
    <name evidence="8" type="ORF">G0Q06_11125</name>
</gene>
<dbReference type="Gene3D" id="2.170.270.10">
    <property type="entry name" value="SET domain"/>
    <property type="match status" value="1"/>
</dbReference>
<dbReference type="InterPro" id="IPR001214">
    <property type="entry name" value="SET_dom"/>
</dbReference>
<reference evidence="8 9" key="1">
    <citation type="submission" date="2020-02" db="EMBL/GenBank/DDBJ databases">
        <title>Albibacoteraceae fam. nov., the first described family within the subdivision 4 Verrucomicrobia.</title>
        <authorList>
            <person name="Xi F."/>
        </authorList>
    </citation>
    <scope>NUCLEOTIDE SEQUENCE [LARGE SCALE GENOMIC DNA]</scope>
    <source>
        <strain evidence="8 9">CK1056</strain>
    </source>
</reference>
<evidence type="ECO:0000313" key="8">
    <source>
        <dbReference type="EMBL" id="NDV63005.1"/>
    </source>
</evidence>
<dbReference type="PROSITE" id="PS50868">
    <property type="entry name" value="POST_SET"/>
    <property type="match status" value="1"/>
</dbReference>
<dbReference type="SUPFAM" id="SSF82199">
    <property type="entry name" value="SET domain"/>
    <property type="match status" value="1"/>
</dbReference>
<accession>A0A6B2M5C4</accession>
<dbReference type="SMART" id="SM00317">
    <property type="entry name" value="SET"/>
    <property type="match status" value="1"/>
</dbReference>
<evidence type="ECO:0000256" key="5">
    <source>
        <dbReference type="ARBA" id="ARBA00022691"/>
    </source>
</evidence>
<keyword evidence="4" id="KW-0808">Transferase</keyword>
<feature type="domain" description="Post-SET" evidence="7">
    <location>
        <begin position="140"/>
        <end position="156"/>
    </location>
</feature>
<comment type="caution">
    <text evidence="8">The sequence shown here is derived from an EMBL/GenBank/DDBJ whole genome shotgun (WGS) entry which is preliminary data.</text>
</comment>
<keyword evidence="9" id="KW-1185">Reference proteome</keyword>
<dbReference type="GO" id="GO:0005694">
    <property type="term" value="C:chromosome"/>
    <property type="evidence" value="ECO:0007669"/>
    <property type="project" value="UniProtKB-SubCell"/>
</dbReference>
<dbReference type="PANTHER" id="PTHR22884">
    <property type="entry name" value="SET DOMAIN PROTEINS"/>
    <property type="match status" value="1"/>
</dbReference>
<proteinExistence type="predicted"/>
<organism evidence="8 9">
    <name type="scientific">Oceanipulchritudo coccoides</name>
    <dbReference type="NCBI Taxonomy" id="2706888"/>
    <lineage>
        <taxon>Bacteria</taxon>
        <taxon>Pseudomonadati</taxon>
        <taxon>Verrucomicrobiota</taxon>
        <taxon>Opitutia</taxon>
        <taxon>Puniceicoccales</taxon>
        <taxon>Oceanipulchritudinaceae</taxon>
        <taxon>Oceanipulchritudo</taxon>
    </lineage>
</organism>
<evidence type="ECO:0000259" key="7">
    <source>
        <dbReference type="PROSITE" id="PS50868"/>
    </source>
</evidence>
<dbReference type="GO" id="GO:0032259">
    <property type="term" value="P:methylation"/>
    <property type="evidence" value="ECO:0007669"/>
    <property type="project" value="UniProtKB-KW"/>
</dbReference>
<evidence type="ECO:0000259" key="6">
    <source>
        <dbReference type="PROSITE" id="PS50280"/>
    </source>
</evidence>
<dbReference type="PROSITE" id="PS50280">
    <property type="entry name" value="SET"/>
    <property type="match status" value="1"/>
</dbReference>
<dbReference type="InterPro" id="IPR046341">
    <property type="entry name" value="SET_dom_sf"/>
</dbReference>
<evidence type="ECO:0000313" key="9">
    <source>
        <dbReference type="Proteomes" id="UP000478417"/>
    </source>
</evidence>
<feature type="domain" description="SET" evidence="6">
    <location>
        <begin position="16"/>
        <end position="133"/>
    </location>
</feature>
<dbReference type="InterPro" id="IPR003616">
    <property type="entry name" value="Post-SET_dom"/>
</dbReference>
<evidence type="ECO:0000256" key="4">
    <source>
        <dbReference type="ARBA" id="ARBA00022679"/>
    </source>
</evidence>
<dbReference type="RefSeq" id="WP_163965905.1">
    <property type="nucleotide sequence ID" value="NZ_JAAGNX010000003.1"/>
</dbReference>
<dbReference type="AlphaFoldDB" id="A0A6B2M5C4"/>
<keyword evidence="2" id="KW-0158">Chromosome</keyword>
<evidence type="ECO:0000256" key="3">
    <source>
        <dbReference type="ARBA" id="ARBA00022603"/>
    </source>
</evidence>
<name>A0A6B2M5C4_9BACT</name>
<protein>
    <submittedName>
        <fullName evidence="8">SET domain-containing protein</fullName>
    </submittedName>
</protein>
<sequence length="180" mass="20725">MVKFPKLPSPVKQVNPFCEIRRSPIHGMGVFASRTIRKGTRIIEYVGELIDKEESNRRGLDLFEESKKTGGASVYIFDLNETHDLDGNKSYNDARLINHSCEPNAEMVNEDDQLWLFALREILPGEEITFDYGYDIEHFLDHPCRCGTDECVGFIVSREQWPKLKRTLRKRSGKKSTKTA</sequence>
<dbReference type="Proteomes" id="UP000478417">
    <property type="component" value="Unassembled WGS sequence"/>
</dbReference>
<evidence type="ECO:0000256" key="2">
    <source>
        <dbReference type="ARBA" id="ARBA00022454"/>
    </source>
</evidence>
<evidence type="ECO:0000256" key="1">
    <source>
        <dbReference type="ARBA" id="ARBA00004286"/>
    </source>
</evidence>
<dbReference type="InterPro" id="IPR050777">
    <property type="entry name" value="SET2_Histone-Lys_MeTrsfase"/>
</dbReference>
<dbReference type="GO" id="GO:0008168">
    <property type="term" value="F:methyltransferase activity"/>
    <property type="evidence" value="ECO:0007669"/>
    <property type="project" value="UniProtKB-KW"/>
</dbReference>